<comment type="caution">
    <text evidence="2">The sequence shown here is derived from an EMBL/GenBank/DDBJ whole genome shotgun (WGS) entry which is preliminary data.</text>
</comment>
<dbReference type="AlphaFoldDB" id="A0A0F9JR73"/>
<protein>
    <recommendedName>
        <fullName evidence="1">RNA polymerase sigma-70 region 2 domain-containing protein</fullName>
    </recommendedName>
</protein>
<dbReference type="SUPFAM" id="SSF88946">
    <property type="entry name" value="Sigma2 domain of RNA polymerase sigma factors"/>
    <property type="match status" value="1"/>
</dbReference>
<dbReference type="GO" id="GO:0003700">
    <property type="term" value="F:DNA-binding transcription factor activity"/>
    <property type="evidence" value="ECO:0007669"/>
    <property type="project" value="InterPro"/>
</dbReference>
<accession>A0A0F9JR73</accession>
<dbReference type="InterPro" id="IPR007627">
    <property type="entry name" value="RNA_pol_sigma70_r2"/>
</dbReference>
<proteinExistence type="predicted"/>
<sequence>MKREPNELTPARSPALRLLLRRAAQDPQALEQIVELYKGIVVNTAQRIGPAPGDTLEDVIQAGLVALIQCIGRYDDSRANVFLGYVVRSVWGTLLNARRARFREQAGLCYTDDLPDVEATPGQATAEDPNAFYDLTARLPHDAEADGQFIADDLMELIFVRGLTVEQAARELRQPVEAVQATFCWAKRVLSGR</sequence>
<feature type="domain" description="RNA polymerase sigma-70 region 2" evidence="1">
    <location>
        <begin position="34"/>
        <end position="101"/>
    </location>
</feature>
<dbReference type="Gene3D" id="1.10.1740.10">
    <property type="match status" value="1"/>
</dbReference>
<gene>
    <name evidence="2" type="ORF">LCGC14_1727430</name>
</gene>
<evidence type="ECO:0000313" key="2">
    <source>
        <dbReference type="EMBL" id="KKM08086.1"/>
    </source>
</evidence>
<dbReference type="Pfam" id="PF04542">
    <property type="entry name" value="Sigma70_r2"/>
    <property type="match status" value="1"/>
</dbReference>
<dbReference type="GO" id="GO:0006352">
    <property type="term" value="P:DNA-templated transcription initiation"/>
    <property type="evidence" value="ECO:0007669"/>
    <property type="project" value="InterPro"/>
</dbReference>
<evidence type="ECO:0000259" key="1">
    <source>
        <dbReference type="Pfam" id="PF04542"/>
    </source>
</evidence>
<name>A0A0F9JR73_9ZZZZ</name>
<dbReference type="EMBL" id="LAZR01015628">
    <property type="protein sequence ID" value="KKM08086.1"/>
    <property type="molecule type" value="Genomic_DNA"/>
</dbReference>
<reference evidence="2" key="1">
    <citation type="journal article" date="2015" name="Nature">
        <title>Complex archaea that bridge the gap between prokaryotes and eukaryotes.</title>
        <authorList>
            <person name="Spang A."/>
            <person name="Saw J.H."/>
            <person name="Jorgensen S.L."/>
            <person name="Zaremba-Niedzwiedzka K."/>
            <person name="Martijn J."/>
            <person name="Lind A.E."/>
            <person name="van Eijk R."/>
            <person name="Schleper C."/>
            <person name="Guy L."/>
            <person name="Ettema T.J."/>
        </authorList>
    </citation>
    <scope>NUCLEOTIDE SEQUENCE</scope>
</reference>
<dbReference type="InterPro" id="IPR013325">
    <property type="entry name" value="RNA_pol_sigma_r2"/>
</dbReference>
<organism evidence="2">
    <name type="scientific">marine sediment metagenome</name>
    <dbReference type="NCBI Taxonomy" id="412755"/>
    <lineage>
        <taxon>unclassified sequences</taxon>
        <taxon>metagenomes</taxon>
        <taxon>ecological metagenomes</taxon>
    </lineage>
</organism>